<gene>
    <name evidence="1" type="ORF">SAMN06297251_1355</name>
</gene>
<evidence type="ECO:0000313" key="2">
    <source>
        <dbReference type="Proteomes" id="UP000192656"/>
    </source>
</evidence>
<name>A0A1W2ETT6_9HYPH</name>
<accession>A0A1W2ETT6</accession>
<sequence>MLNEYGLPIESRNSQERKLCMARESYERNCAKRSVRPDWDGLPSDERHMWLMTIEALMSYSLDGDLENVA</sequence>
<dbReference type="RefSeq" id="WP_084412949.1">
    <property type="nucleotide sequence ID" value="NZ_FWXR01000035.1"/>
</dbReference>
<proteinExistence type="predicted"/>
<dbReference type="AlphaFoldDB" id="A0A1W2ETT6"/>
<evidence type="ECO:0000313" key="1">
    <source>
        <dbReference type="EMBL" id="SMD13130.1"/>
    </source>
</evidence>
<organism evidence="1 2">
    <name type="scientific">Fulvimarina manganoxydans</name>
    <dbReference type="NCBI Taxonomy" id="937218"/>
    <lineage>
        <taxon>Bacteria</taxon>
        <taxon>Pseudomonadati</taxon>
        <taxon>Pseudomonadota</taxon>
        <taxon>Alphaproteobacteria</taxon>
        <taxon>Hyphomicrobiales</taxon>
        <taxon>Aurantimonadaceae</taxon>
        <taxon>Fulvimarina</taxon>
    </lineage>
</organism>
<reference evidence="1 2" key="1">
    <citation type="submission" date="2017-04" db="EMBL/GenBank/DDBJ databases">
        <authorList>
            <person name="Afonso C.L."/>
            <person name="Miller P.J."/>
            <person name="Scott M.A."/>
            <person name="Spackman E."/>
            <person name="Goraichik I."/>
            <person name="Dimitrov K.M."/>
            <person name="Suarez D.L."/>
            <person name="Swayne D.E."/>
        </authorList>
    </citation>
    <scope>NUCLEOTIDE SEQUENCE [LARGE SCALE GENOMIC DNA]</scope>
    <source>
        <strain evidence="1 2">CGMCC 1.10972</strain>
    </source>
</reference>
<dbReference type="EMBL" id="FWXR01000035">
    <property type="protein sequence ID" value="SMD13130.1"/>
    <property type="molecule type" value="Genomic_DNA"/>
</dbReference>
<keyword evidence="2" id="KW-1185">Reference proteome</keyword>
<protein>
    <submittedName>
        <fullName evidence="1">Uncharacterized protein</fullName>
    </submittedName>
</protein>
<dbReference type="Proteomes" id="UP000192656">
    <property type="component" value="Unassembled WGS sequence"/>
</dbReference>